<dbReference type="GO" id="GO:0008137">
    <property type="term" value="F:NADH dehydrogenase (ubiquinone) activity"/>
    <property type="evidence" value="ECO:0007669"/>
    <property type="project" value="InterPro"/>
</dbReference>
<evidence type="ECO:0000256" key="5">
    <source>
        <dbReference type="ARBA" id="ARBA00023002"/>
    </source>
</evidence>
<dbReference type="GO" id="GO:0016491">
    <property type="term" value="F:oxidoreductase activity"/>
    <property type="evidence" value="ECO:0007669"/>
    <property type="project" value="UniProtKB-KW"/>
</dbReference>
<feature type="domain" description="NADH:quinone oxidoreductase/Mrp antiporter transmembrane" evidence="9">
    <location>
        <begin position="119"/>
        <end position="405"/>
    </location>
</feature>
<dbReference type="EMBL" id="SGBC01000001">
    <property type="protein sequence ID" value="RZD17289.1"/>
    <property type="molecule type" value="Genomic_DNA"/>
</dbReference>
<feature type="transmembrane region" description="Helical" evidence="8">
    <location>
        <begin position="204"/>
        <end position="228"/>
    </location>
</feature>
<accession>A0A519BJ57</accession>
<dbReference type="GO" id="GO:0042773">
    <property type="term" value="P:ATP synthesis coupled electron transport"/>
    <property type="evidence" value="ECO:0007669"/>
    <property type="project" value="InterPro"/>
</dbReference>
<name>A0A519BJ57_ACIG2</name>
<evidence type="ECO:0000259" key="9">
    <source>
        <dbReference type="Pfam" id="PF00361"/>
    </source>
</evidence>
<keyword evidence="2" id="KW-1003">Cell membrane</keyword>
<reference evidence="10 11" key="1">
    <citation type="journal article" date="2019" name="ISME J.">
        <title>Insights into ecological role of a new deltaproteobacterial order Candidatus Acidulodesulfobacterales by metagenomics and metatranscriptomics.</title>
        <authorList>
            <person name="Tan S."/>
            <person name="Liu J."/>
            <person name="Fang Y."/>
            <person name="Hedlund B.P."/>
            <person name="Lian Z.H."/>
            <person name="Huang L.Y."/>
            <person name="Li J.T."/>
            <person name="Huang L.N."/>
            <person name="Li W.J."/>
            <person name="Jiang H.C."/>
            <person name="Dong H.L."/>
            <person name="Shu W.S."/>
        </authorList>
    </citation>
    <scope>NUCLEOTIDE SEQUENCE [LARGE SCALE GENOMIC DNA]</scope>
    <source>
        <strain evidence="10">AP2</strain>
    </source>
</reference>
<feature type="transmembrane region" description="Helical" evidence="8">
    <location>
        <begin position="102"/>
        <end position="118"/>
    </location>
</feature>
<feature type="transmembrane region" description="Helical" evidence="8">
    <location>
        <begin position="155"/>
        <end position="176"/>
    </location>
</feature>
<feature type="transmembrane region" description="Helical" evidence="8">
    <location>
        <begin position="410"/>
        <end position="432"/>
    </location>
</feature>
<dbReference type="InterPro" id="IPR052175">
    <property type="entry name" value="ComplexI-like_HydComp"/>
</dbReference>
<feature type="transmembrane region" description="Helical" evidence="8">
    <location>
        <begin position="312"/>
        <end position="332"/>
    </location>
</feature>
<sequence>MAILVLTFLIFAILYRFINIKLTFFIQPVITLLILLYALFLTGIVLKHRIIFGFYHLLFLDSLNAVLIIIIASLSFLVAVYSIGYFKNELRSGLLENKVKEYYFWMNFFIFAMLLLSISNNLGILWVAIEGTTLATTFLISFYRNKEAVEAGWKYIIICSVGIAFAFFGIVLLYFVSSSFLGEGLNALNWTDIMKVAPHLNKHILDIAFIFVLVGFGTKVGFAPFHFWLPDAHSEAPTPVSALMSGVLLNCALYAIIRIYAILNMDGQAYFANELLMFFGLFTVFIASIFIIKQNDYKRLLAYSSMEHMGIIAFAFSISTPLAIFAAILGMINHAFTKSLMFFSTGSVLSNYHTKKISDIRGLFKILPFTAVFMIIGVLAITGNPPFSIFISEFLTLIASFKANYAPEGILMLSFLVVIFIGFIRHFVGMAAGEPVLEKKKESIYMILPMFLILIVILTFGIYIPEDFKILINNIVVIVKGVHGSKLQ</sequence>
<dbReference type="Proteomes" id="UP000316562">
    <property type="component" value="Unassembled WGS sequence"/>
</dbReference>
<dbReference type="PANTHER" id="PTHR42682:SF5">
    <property type="entry name" value="HYDROGENASE-4 COMPONENT F"/>
    <property type="match status" value="1"/>
</dbReference>
<evidence type="ECO:0000313" key="11">
    <source>
        <dbReference type="Proteomes" id="UP000316562"/>
    </source>
</evidence>
<dbReference type="InterPro" id="IPR003918">
    <property type="entry name" value="NADH_UbQ_OxRdtase"/>
</dbReference>
<feature type="transmembrane region" description="Helical" evidence="8">
    <location>
        <begin position="240"/>
        <end position="263"/>
    </location>
</feature>
<proteinExistence type="predicted"/>
<dbReference type="GO" id="GO:0005886">
    <property type="term" value="C:plasma membrane"/>
    <property type="evidence" value="ECO:0007669"/>
    <property type="project" value="UniProtKB-SubCell"/>
</dbReference>
<feature type="transmembrane region" description="Helical" evidence="8">
    <location>
        <begin position="444"/>
        <end position="464"/>
    </location>
</feature>
<feature type="transmembrane region" description="Helical" evidence="8">
    <location>
        <begin position="275"/>
        <end position="292"/>
    </location>
</feature>
<evidence type="ECO:0000256" key="1">
    <source>
        <dbReference type="ARBA" id="ARBA00004651"/>
    </source>
</evidence>
<evidence type="ECO:0000256" key="2">
    <source>
        <dbReference type="ARBA" id="ARBA00022475"/>
    </source>
</evidence>
<evidence type="ECO:0000313" key="10">
    <source>
        <dbReference type="EMBL" id="RZD17289.1"/>
    </source>
</evidence>
<keyword evidence="6 8" id="KW-0472">Membrane</keyword>
<feature type="transmembrane region" description="Helical" evidence="8">
    <location>
        <begin position="26"/>
        <end position="46"/>
    </location>
</feature>
<keyword evidence="4 8" id="KW-1133">Transmembrane helix</keyword>
<keyword evidence="5" id="KW-0560">Oxidoreductase</keyword>
<organism evidence="10 11">
    <name type="scientific">Acididesulfobacter guangdongensis</name>
    <dbReference type="NCBI Taxonomy" id="2597225"/>
    <lineage>
        <taxon>Bacteria</taxon>
        <taxon>Deltaproteobacteria</taxon>
        <taxon>Candidatus Acidulodesulfobacterales</taxon>
        <taxon>Candidatus Acididesulfobacter</taxon>
    </lineage>
</organism>
<dbReference type="PRINTS" id="PR01437">
    <property type="entry name" value="NUOXDRDTASE4"/>
</dbReference>
<evidence type="ECO:0000256" key="3">
    <source>
        <dbReference type="ARBA" id="ARBA00022692"/>
    </source>
</evidence>
<comment type="caution">
    <text evidence="10">The sequence shown here is derived from an EMBL/GenBank/DDBJ whole genome shotgun (WGS) entry which is preliminary data.</text>
</comment>
<feature type="transmembrane region" description="Helical" evidence="8">
    <location>
        <begin position="362"/>
        <end position="381"/>
    </location>
</feature>
<evidence type="ECO:0000256" key="6">
    <source>
        <dbReference type="ARBA" id="ARBA00023136"/>
    </source>
</evidence>
<gene>
    <name evidence="10" type="ORF">EVJ46_03405</name>
</gene>
<comment type="subcellular location">
    <subcellularLocation>
        <location evidence="1">Cell membrane</location>
        <topology evidence="1">Multi-pass membrane protein</topology>
    </subcellularLocation>
    <subcellularLocation>
        <location evidence="7">Membrane</location>
        <topology evidence="7">Multi-pass membrane protein</topology>
    </subcellularLocation>
</comment>
<evidence type="ECO:0000256" key="4">
    <source>
        <dbReference type="ARBA" id="ARBA00022989"/>
    </source>
</evidence>
<dbReference type="Pfam" id="PF00361">
    <property type="entry name" value="Proton_antipo_M"/>
    <property type="match status" value="1"/>
</dbReference>
<dbReference type="AlphaFoldDB" id="A0A519BJ57"/>
<protein>
    <submittedName>
        <fullName evidence="10">Hydrogenase 4 subunit F</fullName>
    </submittedName>
</protein>
<feature type="transmembrane region" description="Helical" evidence="8">
    <location>
        <begin position="58"/>
        <end position="82"/>
    </location>
</feature>
<dbReference type="InterPro" id="IPR001750">
    <property type="entry name" value="ND/Mrp_TM"/>
</dbReference>
<evidence type="ECO:0000256" key="7">
    <source>
        <dbReference type="RuleBase" id="RU000320"/>
    </source>
</evidence>
<dbReference type="PANTHER" id="PTHR42682">
    <property type="entry name" value="HYDROGENASE-4 COMPONENT F"/>
    <property type="match status" value="1"/>
</dbReference>
<evidence type="ECO:0000256" key="8">
    <source>
        <dbReference type="SAM" id="Phobius"/>
    </source>
</evidence>
<keyword evidence="3 7" id="KW-0812">Transmembrane</keyword>